<dbReference type="AlphaFoldDB" id="A0A1V4QEW2"/>
<dbReference type="InterPro" id="IPR029057">
    <property type="entry name" value="PRTase-like"/>
</dbReference>
<proteinExistence type="predicted"/>
<comment type="caution">
    <text evidence="1">The sequence shown here is derived from an EMBL/GenBank/DDBJ whole genome shotgun (WGS) entry which is preliminary data.</text>
</comment>
<organism evidence="1 2">
    <name type="scientific">candidate division WOR-3 bacterium 4484_100</name>
    <dbReference type="NCBI Taxonomy" id="1936077"/>
    <lineage>
        <taxon>Bacteria</taxon>
        <taxon>Bacteria division WOR-3</taxon>
    </lineage>
</organism>
<name>A0A1V4QEW2_UNCW3</name>
<accession>A0A1V4QEW2</accession>
<protein>
    <submittedName>
        <fullName evidence="1">Adenine phosphoribosyltransferase</fullName>
    </submittedName>
</protein>
<dbReference type="Proteomes" id="UP000191663">
    <property type="component" value="Unassembled WGS sequence"/>
</dbReference>
<gene>
    <name evidence="1" type="ORF">BXT86_04805</name>
</gene>
<dbReference type="Gene3D" id="3.40.50.2020">
    <property type="match status" value="1"/>
</dbReference>
<reference evidence="2" key="1">
    <citation type="submission" date="2017-01" db="EMBL/GenBank/DDBJ databases">
        <title>Novel pathways for hydrocarbon cycling and metabolic interdependencies in hydrothermal sediment communities.</title>
        <authorList>
            <person name="Dombrowski N."/>
            <person name="Seitz K."/>
            <person name="Teske A."/>
            <person name="Baker B."/>
        </authorList>
    </citation>
    <scope>NUCLEOTIDE SEQUENCE [LARGE SCALE GENOMIC DNA]</scope>
</reference>
<sequence length="40" mass="4614">CKLVEKLEGEVIGCAFVIDLTYLGGKERLKEYDVYTLIEY</sequence>
<dbReference type="EMBL" id="MUKB01000081">
    <property type="protein sequence ID" value="OPX17762.1"/>
    <property type="molecule type" value="Genomic_DNA"/>
</dbReference>
<keyword evidence="1" id="KW-0328">Glycosyltransferase</keyword>
<dbReference type="GO" id="GO:0016757">
    <property type="term" value="F:glycosyltransferase activity"/>
    <property type="evidence" value="ECO:0007669"/>
    <property type="project" value="UniProtKB-KW"/>
</dbReference>
<evidence type="ECO:0000313" key="1">
    <source>
        <dbReference type="EMBL" id="OPX17762.1"/>
    </source>
</evidence>
<dbReference type="SUPFAM" id="SSF53271">
    <property type="entry name" value="PRTase-like"/>
    <property type="match status" value="1"/>
</dbReference>
<keyword evidence="1" id="KW-0808">Transferase</keyword>
<evidence type="ECO:0000313" key="2">
    <source>
        <dbReference type="Proteomes" id="UP000191663"/>
    </source>
</evidence>
<feature type="non-terminal residue" evidence="1">
    <location>
        <position position="1"/>
    </location>
</feature>